<dbReference type="Pfam" id="PF01807">
    <property type="entry name" value="Zn_ribbon_DnaG"/>
    <property type="match status" value="1"/>
</dbReference>
<dbReference type="EC" id="2.7.7.101" evidence="12"/>
<dbReference type="GO" id="GO:0003899">
    <property type="term" value="F:DNA-directed RNA polymerase activity"/>
    <property type="evidence" value="ECO:0007669"/>
    <property type="project" value="UniProtKB-UniRule"/>
</dbReference>
<dbReference type="InterPro" id="IPR050219">
    <property type="entry name" value="DnaG_primase"/>
</dbReference>
<dbReference type="InterPro" id="IPR002694">
    <property type="entry name" value="Znf_CHC2"/>
</dbReference>
<dbReference type="InterPro" id="IPR030846">
    <property type="entry name" value="DnaG_bac"/>
</dbReference>
<comment type="domain">
    <text evidence="12">Contains an N-terminal zinc-binding domain, a central core domain that contains the primase activity, and a C-terminal DnaB-binding domain.</text>
</comment>
<dbReference type="Pfam" id="PF10410">
    <property type="entry name" value="DnaB_bind"/>
    <property type="match status" value="1"/>
</dbReference>
<dbReference type="HAMAP" id="MF_00974">
    <property type="entry name" value="DNA_primase_DnaG"/>
    <property type="match status" value="1"/>
</dbReference>
<dbReference type="SUPFAM" id="SSF57783">
    <property type="entry name" value="Zinc beta-ribbon"/>
    <property type="match status" value="1"/>
</dbReference>
<dbReference type="FunFam" id="3.40.1360.10:FF:000002">
    <property type="entry name" value="DNA primase"/>
    <property type="match status" value="1"/>
</dbReference>
<feature type="zinc finger region" description="CHC2-type" evidence="12 14">
    <location>
        <begin position="40"/>
        <end position="64"/>
    </location>
</feature>
<comment type="subunit">
    <text evidence="12">Monomer. Interacts with DnaB.</text>
</comment>
<keyword evidence="10 12" id="KW-0238">DNA-binding</keyword>
<dbReference type="FunFam" id="3.90.980.10:FF:000001">
    <property type="entry name" value="DNA primase"/>
    <property type="match status" value="1"/>
</dbReference>
<dbReference type="AlphaFoldDB" id="A0A848B6Q6"/>
<evidence type="ECO:0000256" key="11">
    <source>
        <dbReference type="ARBA" id="ARBA00023163"/>
    </source>
</evidence>
<keyword evidence="2 12" id="KW-0639">Primosome</keyword>
<dbReference type="Pfam" id="PF08275">
    <property type="entry name" value="DNAG_N"/>
    <property type="match status" value="1"/>
</dbReference>
<reference evidence="16 17" key="1">
    <citation type="submission" date="2020-04" db="EMBL/GenBank/DDBJ databases">
        <authorList>
            <person name="Hitch T.C.A."/>
            <person name="Wylensek D."/>
            <person name="Clavel T."/>
        </authorList>
    </citation>
    <scope>NUCLEOTIDE SEQUENCE [LARGE SCALE GENOMIC DNA]</scope>
    <source>
        <strain evidence="16 17">PG-130-P53-12</strain>
    </source>
</reference>
<keyword evidence="17" id="KW-1185">Reference proteome</keyword>
<evidence type="ECO:0000256" key="12">
    <source>
        <dbReference type="HAMAP-Rule" id="MF_00974"/>
    </source>
</evidence>
<evidence type="ECO:0000256" key="9">
    <source>
        <dbReference type="ARBA" id="ARBA00022842"/>
    </source>
</evidence>
<dbReference type="Pfam" id="PF13155">
    <property type="entry name" value="Toprim_2"/>
    <property type="match status" value="1"/>
</dbReference>
<evidence type="ECO:0000256" key="8">
    <source>
        <dbReference type="ARBA" id="ARBA00022833"/>
    </source>
</evidence>
<evidence type="ECO:0000256" key="6">
    <source>
        <dbReference type="ARBA" id="ARBA00022723"/>
    </source>
</evidence>
<dbReference type="Gene3D" id="3.40.1360.10">
    <property type="match status" value="1"/>
</dbReference>
<dbReference type="EMBL" id="JABAFA010000043">
    <property type="protein sequence ID" value="NMD99643.1"/>
    <property type="molecule type" value="Genomic_DNA"/>
</dbReference>
<dbReference type="InterPro" id="IPR006295">
    <property type="entry name" value="DNA_primase_DnaG"/>
</dbReference>
<dbReference type="InterPro" id="IPR034151">
    <property type="entry name" value="TOPRIM_DnaG_bac"/>
</dbReference>
<keyword evidence="11 12" id="KW-0804">Transcription</keyword>
<feature type="domain" description="Toprim" evidence="15">
    <location>
        <begin position="260"/>
        <end position="341"/>
    </location>
</feature>
<keyword evidence="1 12" id="KW-0240">DNA-directed RNA polymerase</keyword>
<evidence type="ECO:0000256" key="4">
    <source>
        <dbReference type="ARBA" id="ARBA00022695"/>
    </source>
</evidence>
<dbReference type="PANTHER" id="PTHR30313:SF2">
    <property type="entry name" value="DNA PRIMASE"/>
    <property type="match status" value="1"/>
</dbReference>
<name>A0A848B6Q6_9FIRM</name>
<dbReference type="Gene3D" id="3.90.980.10">
    <property type="entry name" value="DNA primase, catalytic core, N-terminal domain"/>
    <property type="match status" value="1"/>
</dbReference>
<organism evidence="16 17">
    <name type="scientific">Selenomonas bovis</name>
    <dbReference type="NCBI Taxonomy" id="416586"/>
    <lineage>
        <taxon>Bacteria</taxon>
        <taxon>Bacillati</taxon>
        <taxon>Bacillota</taxon>
        <taxon>Negativicutes</taxon>
        <taxon>Selenomonadales</taxon>
        <taxon>Selenomonadaceae</taxon>
        <taxon>Selenomonas</taxon>
    </lineage>
</organism>
<dbReference type="PROSITE" id="PS50880">
    <property type="entry name" value="TOPRIM"/>
    <property type="match status" value="1"/>
</dbReference>
<dbReference type="SMART" id="SM00493">
    <property type="entry name" value="TOPRIM"/>
    <property type="match status" value="1"/>
</dbReference>
<evidence type="ECO:0000256" key="10">
    <source>
        <dbReference type="ARBA" id="ARBA00023125"/>
    </source>
</evidence>
<dbReference type="InterPro" id="IPR013264">
    <property type="entry name" value="DNAG_N"/>
</dbReference>
<keyword evidence="9" id="KW-0460">Magnesium</keyword>
<gene>
    <name evidence="12" type="primary">dnaG</name>
    <name evidence="16" type="ORF">HF878_09265</name>
</gene>
<evidence type="ECO:0000313" key="17">
    <source>
        <dbReference type="Proteomes" id="UP000543804"/>
    </source>
</evidence>
<dbReference type="SUPFAM" id="SSF56731">
    <property type="entry name" value="DNA primase core"/>
    <property type="match status" value="1"/>
</dbReference>
<dbReference type="GO" id="GO:0008270">
    <property type="term" value="F:zinc ion binding"/>
    <property type="evidence" value="ECO:0007669"/>
    <property type="project" value="UniProtKB-UniRule"/>
</dbReference>
<comment type="catalytic activity">
    <reaction evidence="12">
        <text>ssDNA + n NTP = ssDNA/pppN(pN)n-1 hybrid + (n-1) diphosphate.</text>
        <dbReference type="EC" id="2.7.7.101"/>
    </reaction>
</comment>
<evidence type="ECO:0000313" key="16">
    <source>
        <dbReference type="EMBL" id="NMD99643.1"/>
    </source>
</evidence>
<dbReference type="GO" id="GO:0006269">
    <property type="term" value="P:DNA replication, synthesis of primer"/>
    <property type="evidence" value="ECO:0007669"/>
    <property type="project" value="UniProtKB-UniRule"/>
</dbReference>
<protein>
    <recommendedName>
        <fullName evidence="12 13">DNA primase</fullName>
        <ecNumber evidence="12">2.7.7.101</ecNumber>
    </recommendedName>
</protein>
<sequence length="601" mass="67248">MRSAEMDEFVERVEQSSDIVAVVSQYVALKRKGGRFWGCCPFHQEHTPSFSVVPDKGFFYCFGCHAGGNVFKFLSLIENVSYFEAIKLQAEKLGIPIPERPKSPQEREREQKLQDLLKVNEMARTFFHNCLVMTHYGEEGKAYFAGRGISAETIEEFSLGYAPDAWDKLTGAFLKRGVPEAYLVECGLAQQRREGGVYDRFRHRVMIPIADERGRIVGFGGRVLDDSKPKYLNTKETVLFNKRRLLFGLDRSHRAISQEGRAIVVEGYMDAISVFDAGVRNVVASLGTSFTQEHCKKLLRYAKEIDFCYDSDEAGQNATVRALTIARDTGAVVKVIIVPDGKDPDEYIRKHGAAAFQTLIEHALPLVDYRLRYVLSHVRYDTLEGKMQALREMLPVLVGIKNAAERSEQTKRLARALLLDEGVVREELAKAQHEPQRFLAQPPAREEAAAAVRRAPARRADSALQKAGRIVMRAVWQDATLLAHVEAMIPLEAVPDEVQRSVFLYLRDCAARGEPWDAVRAAAALDEAAAEELSRAIVEGEDAGVAAVAYDDSLRLLRRTYLTARYAALSREAEALSRAGEAEAALAKLAEARKFKEEMDD</sequence>
<dbReference type="FunFam" id="3.90.580.10:FF:000001">
    <property type="entry name" value="DNA primase"/>
    <property type="match status" value="1"/>
</dbReference>
<keyword evidence="8 12" id="KW-0862">Zinc</keyword>
<evidence type="ECO:0000256" key="13">
    <source>
        <dbReference type="PIRNR" id="PIRNR002811"/>
    </source>
</evidence>
<evidence type="ECO:0000256" key="3">
    <source>
        <dbReference type="ARBA" id="ARBA00022679"/>
    </source>
</evidence>
<evidence type="ECO:0000256" key="14">
    <source>
        <dbReference type="PIRSR" id="PIRSR002811-1"/>
    </source>
</evidence>
<keyword evidence="3 12" id="KW-0808">Transferase</keyword>
<dbReference type="PANTHER" id="PTHR30313">
    <property type="entry name" value="DNA PRIMASE"/>
    <property type="match status" value="1"/>
</dbReference>
<dbReference type="NCBIfam" id="TIGR01391">
    <property type="entry name" value="dnaG"/>
    <property type="match status" value="1"/>
</dbReference>
<dbReference type="GO" id="GO:0005737">
    <property type="term" value="C:cytoplasm"/>
    <property type="evidence" value="ECO:0007669"/>
    <property type="project" value="TreeGrafter"/>
</dbReference>
<comment type="cofactor">
    <cofactor evidence="12 13 14">
        <name>Zn(2+)</name>
        <dbReference type="ChEBI" id="CHEBI:29105"/>
    </cofactor>
    <text evidence="12 13 14">Binds 1 zinc ion per monomer.</text>
</comment>
<dbReference type="InterPro" id="IPR037068">
    <property type="entry name" value="DNA_primase_core_N_sf"/>
</dbReference>
<dbReference type="SMART" id="SM00400">
    <property type="entry name" value="ZnF_CHCC"/>
    <property type="match status" value="1"/>
</dbReference>
<dbReference type="InterPro" id="IPR036977">
    <property type="entry name" value="DNA_primase_Znf_CHC2"/>
</dbReference>
<dbReference type="PIRSF" id="PIRSF002811">
    <property type="entry name" value="DnaG"/>
    <property type="match status" value="1"/>
</dbReference>
<comment type="similarity">
    <text evidence="12 13">Belongs to the DnaG primase family.</text>
</comment>
<dbReference type="CDD" id="cd03364">
    <property type="entry name" value="TOPRIM_DnaG_primases"/>
    <property type="match status" value="1"/>
</dbReference>
<keyword evidence="7 12" id="KW-0863">Zinc-finger</keyword>
<dbReference type="RefSeq" id="WP_170077902.1">
    <property type="nucleotide sequence ID" value="NZ_JABAFA010000043.1"/>
</dbReference>
<dbReference type="GO" id="GO:1990077">
    <property type="term" value="C:primosome complex"/>
    <property type="evidence" value="ECO:0007669"/>
    <property type="project" value="UniProtKB-KW"/>
</dbReference>
<evidence type="ECO:0000259" key="15">
    <source>
        <dbReference type="PROSITE" id="PS50880"/>
    </source>
</evidence>
<keyword evidence="5 12" id="KW-0235">DNA replication</keyword>
<keyword evidence="6 12" id="KW-0479">Metal-binding</keyword>
<dbReference type="InterPro" id="IPR019475">
    <property type="entry name" value="DNA_primase_DnaB-bd"/>
</dbReference>
<dbReference type="GO" id="GO:0003677">
    <property type="term" value="F:DNA binding"/>
    <property type="evidence" value="ECO:0007669"/>
    <property type="project" value="UniProtKB-KW"/>
</dbReference>
<comment type="caution">
    <text evidence="16">The sequence shown here is derived from an EMBL/GenBank/DDBJ whole genome shotgun (WGS) entry which is preliminary data.</text>
</comment>
<dbReference type="Proteomes" id="UP000543804">
    <property type="component" value="Unassembled WGS sequence"/>
</dbReference>
<dbReference type="InterPro" id="IPR006171">
    <property type="entry name" value="TOPRIM_dom"/>
</dbReference>
<accession>A0A848B6Q6</accession>
<evidence type="ECO:0000256" key="2">
    <source>
        <dbReference type="ARBA" id="ARBA00022515"/>
    </source>
</evidence>
<comment type="function">
    <text evidence="12 13">RNA polymerase that catalyzes the synthesis of short RNA molecules used as primers for DNA polymerase during DNA replication.</text>
</comment>
<keyword evidence="4 12" id="KW-0548">Nucleotidyltransferase</keyword>
<evidence type="ECO:0000256" key="7">
    <source>
        <dbReference type="ARBA" id="ARBA00022771"/>
    </source>
</evidence>
<evidence type="ECO:0000256" key="5">
    <source>
        <dbReference type="ARBA" id="ARBA00022705"/>
    </source>
</evidence>
<dbReference type="GO" id="GO:0000428">
    <property type="term" value="C:DNA-directed RNA polymerase complex"/>
    <property type="evidence" value="ECO:0007669"/>
    <property type="project" value="UniProtKB-KW"/>
</dbReference>
<dbReference type="Gene3D" id="3.90.580.10">
    <property type="entry name" value="Zinc finger, CHC2-type domain"/>
    <property type="match status" value="1"/>
</dbReference>
<proteinExistence type="inferred from homology"/>
<evidence type="ECO:0000256" key="1">
    <source>
        <dbReference type="ARBA" id="ARBA00022478"/>
    </source>
</evidence>